<dbReference type="Pfam" id="PF13439">
    <property type="entry name" value="Glyco_transf_4"/>
    <property type="match status" value="1"/>
</dbReference>
<evidence type="ECO:0000259" key="2">
    <source>
        <dbReference type="Pfam" id="PF13439"/>
    </source>
</evidence>
<feature type="domain" description="Glycosyltransferase subfamily 4-like N-terminal" evidence="2">
    <location>
        <begin position="45"/>
        <end position="140"/>
    </location>
</feature>
<dbReference type="GO" id="GO:0016757">
    <property type="term" value="F:glycosyltransferase activity"/>
    <property type="evidence" value="ECO:0007669"/>
    <property type="project" value="UniProtKB-ARBA"/>
</dbReference>
<proteinExistence type="predicted"/>
<dbReference type="EMBL" id="WFLM01000003">
    <property type="protein sequence ID" value="KAB8039066.1"/>
    <property type="molecule type" value="Genomic_DNA"/>
</dbReference>
<reference evidence="3 4" key="1">
    <citation type="submission" date="2019-10" db="EMBL/GenBank/DDBJ databases">
        <title>New species of Slilvanegrellaceae.</title>
        <authorList>
            <person name="Pitt A."/>
            <person name="Hahn M.W."/>
        </authorList>
    </citation>
    <scope>NUCLEOTIDE SEQUENCE [LARGE SCALE GENOMIC DNA]</scope>
    <source>
        <strain evidence="3 4">SP-Ram-0.45-NSY-1</strain>
    </source>
</reference>
<accession>A0A6N6VU36</accession>
<dbReference type="InterPro" id="IPR028098">
    <property type="entry name" value="Glyco_trans_4-like_N"/>
</dbReference>
<keyword evidence="4" id="KW-1185">Reference proteome</keyword>
<comment type="caution">
    <text evidence="3">The sequence shown here is derived from an EMBL/GenBank/DDBJ whole genome shotgun (WGS) entry which is preliminary data.</text>
</comment>
<gene>
    <name evidence="3" type="ORF">GCL60_09435</name>
</gene>
<dbReference type="SUPFAM" id="SSF53756">
    <property type="entry name" value="UDP-Glycosyltransferase/glycogen phosphorylase"/>
    <property type="match status" value="1"/>
</dbReference>
<dbReference type="AlphaFoldDB" id="A0A6N6VU36"/>
<evidence type="ECO:0000256" key="1">
    <source>
        <dbReference type="ARBA" id="ARBA00022679"/>
    </source>
</evidence>
<sequence length="333" mass="38758">MKILFLVGIYPPKICGIGDYTYKLKMKLDEKNIETKVLDGLNWKTNPFKIYKIIKKYNPDIIHIQYPLTGLSAHILLLMCFLKYKILITAHEFAETHWTRKISMFIFPLSKAIIWTTNLELNNFKKYFPIRIPCKHKVIPIASNIPFIESKPYFQRDKIMGFFGGIRPSKGLEEFFELVELLEKENSFKIKVIGSTSEIYMDYFNSIKQKYSHYDIEWNLNLSEKDVALELSKMKYIYLPFEDGASERRGSLLAAIGNGACVISTAGKYLTPIIKSSIHIADTHLMAKEIIENAEKNFNVESKNGMNEVKKYYNWDKIINLNIDLYKEVLKNS</sequence>
<evidence type="ECO:0000313" key="3">
    <source>
        <dbReference type="EMBL" id="KAB8039066.1"/>
    </source>
</evidence>
<evidence type="ECO:0000313" key="4">
    <source>
        <dbReference type="Proteomes" id="UP000437748"/>
    </source>
</evidence>
<organism evidence="3 4">
    <name type="scientific">Silvanigrella paludirubra</name>
    <dbReference type="NCBI Taxonomy" id="2499159"/>
    <lineage>
        <taxon>Bacteria</taxon>
        <taxon>Pseudomonadati</taxon>
        <taxon>Bdellovibrionota</taxon>
        <taxon>Oligoflexia</taxon>
        <taxon>Silvanigrellales</taxon>
        <taxon>Silvanigrellaceae</taxon>
        <taxon>Silvanigrella</taxon>
    </lineage>
</organism>
<dbReference type="Gene3D" id="3.40.50.2000">
    <property type="entry name" value="Glycogen Phosphorylase B"/>
    <property type="match status" value="2"/>
</dbReference>
<protein>
    <submittedName>
        <fullName evidence="3">Glycosyltransferase</fullName>
    </submittedName>
</protein>
<dbReference type="OrthoDB" id="7988204at2"/>
<dbReference type="Proteomes" id="UP000437748">
    <property type="component" value="Unassembled WGS sequence"/>
</dbReference>
<keyword evidence="1 3" id="KW-0808">Transferase</keyword>
<name>A0A6N6VU36_9BACT</name>
<dbReference type="PANTHER" id="PTHR46401:SF2">
    <property type="entry name" value="GLYCOSYLTRANSFERASE WBBK-RELATED"/>
    <property type="match status" value="1"/>
</dbReference>
<dbReference type="PANTHER" id="PTHR46401">
    <property type="entry name" value="GLYCOSYLTRANSFERASE WBBK-RELATED"/>
    <property type="match status" value="1"/>
</dbReference>
<dbReference type="RefSeq" id="WP_153420465.1">
    <property type="nucleotide sequence ID" value="NZ_WFLM01000003.1"/>
</dbReference>